<organism evidence="1 2">
    <name type="scientific">Caenispirillum bisanense</name>
    <dbReference type="NCBI Taxonomy" id="414052"/>
    <lineage>
        <taxon>Bacteria</taxon>
        <taxon>Pseudomonadati</taxon>
        <taxon>Pseudomonadota</taxon>
        <taxon>Alphaproteobacteria</taxon>
        <taxon>Rhodospirillales</taxon>
        <taxon>Novispirillaceae</taxon>
        <taxon>Caenispirillum</taxon>
    </lineage>
</organism>
<evidence type="ECO:0000313" key="1">
    <source>
        <dbReference type="EMBL" id="SOD89558.1"/>
    </source>
</evidence>
<accession>A0A286G257</accession>
<sequence>MTPSTIDARCATKLTTRKTLDQIEHWLERYCMGDWQVQVEAIADDLVTKTITIYFSREDDRASFKRALQTRSV</sequence>
<keyword evidence="2" id="KW-1185">Reference proteome</keyword>
<dbReference type="RefSeq" id="WP_097277161.1">
    <property type="nucleotide sequence ID" value="NZ_OCNJ01000001.1"/>
</dbReference>
<protein>
    <submittedName>
        <fullName evidence="1">Uncharacterized protein</fullName>
    </submittedName>
</protein>
<dbReference type="Proteomes" id="UP000219621">
    <property type="component" value="Unassembled WGS sequence"/>
</dbReference>
<proteinExistence type="predicted"/>
<dbReference type="OrthoDB" id="7366691at2"/>
<gene>
    <name evidence="1" type="ORF">SAMN05421508_101259</name>
</gene>
<name>A0A286G257_9PROT</name>
<evidence type="ECO:0000313" key="2">
    <source>
        <dbReference type="Proteomes" id="UP000219621"/>
    </source>
</evidence>
<reference evidence="1 2" key="1">
    <citation type="submission" date="2017-09" db="EMBL/GenBank/DDBJ databases">
        <authorList>
            <person name="Ehlers B."/>
            <person name="Leendertz F.H."/>
        </authorList>
    </citation>
    <scope>NUCLEOTIDE SEQUENCE [LARGE SCALE GENOMIC DNA]</scope>
    <source>
        <strain evidence="1 2">USBA 140</strain>
    </source>
</reference>
<dbReference type="AlphaFoldDB" id="A0A286G257"/>
<dbReference type="EMBL" id="OCNJ01000001">
    <property type="protein sequence ID" value="SOD89558.1"/>
    <property type="molecule type" value="Genomic_DNA"/>
</dbReference>